<keyword evidence="3" id="KW-1185">Reference proteome</keyword>
<feature type="transmembrane region" description="Helical" evidence="1">
    <location>
        <begin position="91"/>
        <end position="112"/>
    </location>
</feature>
<protein>
    <submittedName>
        <fullName evidence="2">Uncharacterized protein</fullName>
    </submittedName>
</protein>
<accession>A0A060HN21</accession>
<evidence type="ECO:0000256" key="1">
    <source>
        <dbReference type="SAM" id="Phobius"/>
    </source>
</evidence>
<feature type="transmembrane region" description="Helical" evidence="1">
    <location>
        <begin position="324"/>
        <end position="344"/>
    </location>
</feature>
<organism evidence="2 3">
    <name type="scientific">Nitrososphaera viennensis EN76</name>
    <dbReference type="NCBI Taxonomy" id="926571"/>
    <lineage>
        <taxon>Archaea</taxon>
        <taxon>Nitrososphaerota</taxon>
        <taxon>Nitrososphaeria</taxon>
        <taxon>Nitrososphaerales</taxon>
        <taxon>Nitrososphaeraceae</taxon>
        <taxon>Nitrososphaera</taxon>
    </lineage>
</organism>
<feature type="transmembrane region" description="Helical" evidence="1">
    <location>
        <begin position="60"/>
        <end position="79"/>
    </location>
</feature>
<feature type="transmembrane region" description="Helical" evidence="1">
    <location>
        <begin position="156"/>
        <end position="175"/>
    </location>
</feature>
<dbReference type="RefSeq" id="WP_075054057.1">
    <property type="nucleotide sequence ID" value="NZ_CP007536.1"/>
</dbReference>
<dbReference type="Proteomes" id="UP000027093">
    <property type="component" value="Chromosome"/>
</dbReference>
<name>A0A060HN21_9ARCH</name>
<reference evidence="2 3" key="1">
    <citation type="journal article" date="2014" name="Int. J. Syst. Evol. Microbiol.">
        <title>Nitrososphaera viennensis gen. nov., sp. nov., an aerobic and mesophilic, ammonia-oxidizing archaeon from soil and a member of the archaeal phylum Thaumarchaeota.</title>
        <authorList>
            <person name="Stieglmeier M."/>
            <person name="Klingl A."/>
            <person name="Alves R.J."/>
            <person name="Rittmann S.K."/>
            <person name="Melcher M."/>
            <person name="Leisch N."/>
            <person name="Schleper C."/>
        </authorList>
    </citation>
    <scope>NUCLEOTIDE SEQUENCE [LARGE SCALE GENOMIC DNA]</scope>
    <source>
        <strain evidence="2">EN76</strain>
    </source>
</reference>
<dbReference type="GeneID" id="74945997"/>
<keyword evidence="1" id="KW-0812">Transmembrane</keyword>
<feature type="transmembrane region" description="Helical" evidence="1">
    <location>
        <begin position="364"/>
        <end position="386"/>
    </location>
</feature>
<keyword evidence="1" id="KW-1133">Transmembrane helix</keyword>
<feature type="transmembrane region" description="Helical" evidence="1">
    <location>
        <begin position="21"/>
        <end position="48"/>
    </location>
</feature>
<feature type="transmembrane region" description="Helical" evidence="1">
    <location>
        <begin position="290"/>
        <end position="312"/>
    </location>
</feature>
<feature type="transmembrane region" description="Helical" evidence="1">
    <location>
        <begin position="249"/>
        <end position="269"/>
    </location>
</feature>
<dbReference type="AlphaFoldDB" id="A0A060HN21"/>
<sequence>MAGLELGANNNNNSSTVSRPFVVSAVVLAFAGSLVGSVWMMALFGVQAGGTYMAFPLHRALQIDGFLTVLIMGIGYMIVPRFRNSTLPSTKLAYVSLALVLASIALSVASTVSPGSDDDNMQALSSAARLAGVAIFSGMVFWMLRIRPRLLGLADYFIGLSVATLLVLGVIRMSGAEVASALSEVQVLLLFPLLMIFGVEYKTMPSFLGFIRPRKKAAMASFALAVAAAALGIPSALLDSAPLSAAFNAALLGSAAAFAHSLYVFGGFDNSEILRLISGEKKARYTYTMAYSRLSFLFLYAGIAFAAAFFSAPSSDLSYISYDLAIHLTAIGFIGTTIALYLPLMLPAITGRQVRFASFSHAPVLLLVAALAVRAAGDAALTYGLLLQPLSYLLMASGWMVVTALAAFIVMVRRSMKKGTAATNIDASIT</sequence>
<keyword evidence="1" id="KW-0472">Membrane</keyword>
<feature type="transmembrane region" description="Helical" evidence="1">
    <location>
        <begin position="219"/>
        <end position="237"/>
    </location>
</feature>
<feature type="transmembrane region" description="Helical" evidence="1">
    <location>
        <begin position="181"/>
        <end position="199"/>
    </location>
</feature>
<evidence type="ECO:0000313" key="3">
    <source>
        <dbReference type="Proteomes" id="UP000027093"/>
    </source>
</evidence>
<evidence type="ECO:0000313" key="2">
    <source>
        <dbReference type="EMBL" id="AIC14946.1"/>
    </source>
</evidence>
<dbReference type="OrthoDB" id="11622at2157"/>
<gene>
    <name evidence="2" type="ORF">NVIE_007360</name>
</gene>
<feature type="transmembrane region" description="Helical" evidence="1">
    <location>
        <begin position="392"/>
        <end position="412"/>
    </location>
</feature>
<dbReference type="EMBL" id="CP007536">
    <property type="protein sequence ID" value="AIC14946.1"/>
    <property type="molecule type" value="Genomic_DNA"/>
</dbReference>
<feature type="transmembrane region" description="Helical" evidence="1">
    <location>
        <begin position="124"/>
        <end position="144"/>
    </location>
</feature>
<dbReference type="HOGENOM" id="CLU_670177_0_0_2"/>
<proteinExistence type="predicted"/>
<dbReference type="STRING" id="926571.NVIE_007360"/>
<dbReference type="KEGG" id="nvn:NVIE_007360"/>